<dbReference type="InterPro" id="IPR051924">
    <property type="entry name" value="GST_Kappa/NadH"/>
</dbReference>
<dbReference type="AlphaFoldDB" id="A0A1Y2KY07"/>
<dbReference type="Gene3D" id="3.40.30.10">
    <property type="entry name" value="Glutaredoxin"/>
    <property type="match status" value="1"/>
</dbReference>
<dbReference type="InterPro" id="IPR044087">
    <property type="entry name" value="NahD-like"/>
</dbReference>
<comment type="similarity">
    <text evidence="1">Belongs to the GST superfamily. NadH family.</text>
</comment>
<dbReference type="EMBL" id="JFKA01000007">
    <property type="protein sequence ID" value="OSQ37157.1"/>
    <property type="molecule type" value="Genomic_DNA"/>
</dbReference>
<dbReference type="Proteomes" id="UP000193391">
    <property type="component" value="Unassembled WGS sequence"/>
</dbReference>
<evidence type="ECO:0000313" key="5">
    <source>
        <dbReference type="Proteomes" id="UP000193391"/>
    </source>
</evidence>
<dbReference type="InterPro" id="IPR001853">
    <property type="entry name" value="DSBA-like_thioredoxin_dom"/>
</dbReference>
<dbReference type="Pfam" id="PF01323">
    <property type="entry name" value="DSBA"/>
    <property type="match status" value="1"/>
</dbReference>
<organism evidence="4 5">
    <name type="scientific">Thalassospira mesophila</name>
    <dbReference type="NCBI Taxonomy" id="1293891"/>
    <lineage>
        <taxon>Bacteria</taxon>
        <taxon>Pseudomonadati</taxon>
        <taxon>Pseudomonadota</taxon>
        <taxon>Alphaproteobacteria</taxon>
        <taxon>Rhodospirillales</taxon>
        <taxon>Thalassospiraceae</taxon>
        <taxon>Thalassospira</taxon>
    </lineage>
</organism>
<dbReference type="GO" id="GO:0018845">
    <property type="term" value="F:2-hydroxychromene-2-carboxylate isomerase activity"/>
    <property type="evidence" value="ECO:0007669"/>
    <property type="project" value="UniProtKB-UniRule"/>
</dbReference>
<dbReference type="EC" id="5.99.1.4" evidence="1"/>
<protein>
    <recommendedName>
        <fullName evidence="1">2-hydroxychromene-2-carboxylate isomerase</fullName>
        <ecNumber evidence="1">5.99.1.4</ecNumber>
    </recommendedName>
</protein>
<evidence type="ECO:0000259" key="3">
    <source>
        <dbReference type="Pfam" id="PF01323"/>
    </source>
</evidence>
<dbReference type="RefSeq" id="WP_085584045.1">
    <property type="nucleotide sequence ID" value="NZ_JFKA01000007.1"/>
</dbReference>
<dbReference type="OrthoDB" id="5244108at2"/>
<dbReference type="PANTHER" id="PTHR42943">
    <property type="entry name" value="GLUTATHIONE S-TRANSFERASE KAPPA"/>
    <property type="match status" value="1"/>
</dbReference>
<dbReference type="GO" id="GO:0004364">
    <property type="term" value="F:glutathione transferase activity"/>
    <property type="evidence" value="ECO:0007669"/>
    <property type="project" value="TreeGrafter"/>
</dbReference>
<keyword evidence="5" id="KW-1185">Reference proteome</keyword>
<sequence>MSELDFYFDFSSPYGYLASERIDDLAQRCGVTVHWRPFLIGAAFKQTGQSPLIEQPIRGDYFRHDMERCARLQGTPFKIPAKFPYAALAPSRAFYWIASFDPKLAQKFAHDIYRGYFADGLDMSDPETVIATATRHEIDAGALREAIVDPKWKQHLREVIDHAIARGAFGSPFFFYKDEPFFGNDRMDHLEQWIKSHA</sequence>
<dbReference type="CDD" id="cd03022">
    <property type="entry name" value="DsbA_HCCA_Iso"/>
    <property type="match status" value="1"/>
</dbReference>
<dbReference type="PIRSF" id="PIRSF006386">
    <property type="entry name" value="HCCAis_GSTk"/>
    <property type="match status" value="1"/>
</dbReference>
<accession>A0A1Y2KY07</accession>
<feature type="active site" description="Nucleophile" evidence="2">
    <location>
        <position position="12"/>
    </location>
</feature>
<keyword evidence="1 4" id="KW-0413">Isomerase</keyword>
<dbReference type="InterPro" id="IPR014440">
    <property type="entry name" value="HCCAis_GSTk"/>
</dbReference>
<name>A0A1Y2KY07_9PROT</name>
<dbReference type="InterPro" id="IPR036249">
    <property type="entry name" value="Thioredoxin-like_sf"/>
</dbReference>
<dbReference type="GO" id="GO:0004602">
    <property type="term" value="F:glutathione peroxidase activity"/>
    <property type="evidence" value="ECO:0007669"/>
    <property type="project" value="TreeGrafter"/>
</dbReference>
<dbReference type="GO" id="GO:0006749">
    <property type="term" value="P:glutathione metabolic process"/>
    <property type="evidence" value="ECO:0007669"/>
    <property type="project" value="TreeGrafter"/>
</dbReference>
<comment type="catalytic activity">
    <reaction evidence="1">
        <text>2-hydroxychromene-2-carboxylate = (3E)-4-(2-hydroxyphenyl)-2-oxobut-3-enoate</text>
        <dbReference type="Rhea" id="RHEA:27401"/>
        <dbReference type="ChEBI" id="CHEBI:59350"/>
        <dbReference type="ChEBI" id="CHEBI:59353"/>
        <dbReference type="EC" id="5.99.1.4"/>
    </reaction>
</comment>
<reference evidence="4 5" key="1">
    <citation type="submission" date="2014-03" db="EMBL/GenBank/DDBJ databases">
        <title>The draft genome sequence of Thalassospira mesophila JCM 18969.</title>
        <authorList>
            <person name="Lai Q."/>
            <person name="Shao Z."/>
        </authorList>
    </citation>
    <scope>NUCLEOTIDE SEQUENCE [LARGE SCALE GENOMIC DNA]</scope>
    <source>
        <strain evidence="4 5">JCM 18969</strain>
    </source>
</reference>
<dbReference type="SUPFAM" id="SSF52833">
    <property type="entry name" value="Thioredoxin-like"/>
    <property type="match status" value="1"/>
</dbReference>
<evidence type="ECO:0000313" key="4">
    <source>
        <dbReference type="EMBL" id="OSQ37157.1"/>
    </source>
</evidence>
<gene>
    <name evidence="4" type="ORF">TMES_15120</name>
</gene>
<comment type="caution">
    <text evidence="4">The sequence shown here is derived from an EMBL/GenBank/DDBJ whole genome shotgun (WGS) entry which is preliminary data.</text>
</comment>
<evidence type="ECO:0000256" key="2">
    <source>
        <dbReference type="PIRSR" id="PIRSR006386-1"/>
    </source>
</evidence>
<feature type="domain" description="DSBA-like thioredoxin" evidence="3">
    <location>
        <begin position="4"/>
        <end position="194"/>
    </location>
</feature>
<dbReference type="PANTHER" id="PTHR42943:SF2">
    <property type="entry name" value="GLUTATHIONE S-TRANSFERASE KAPPA 1"/>
    <property type="match status" value="1"/>
</dbReference>
<dbReference type="GO" id="GO:1901170">
    <property type="term" value="P:naphthalene catabolic process"/>
    <property type="evidence" value="ECO:0007669"/>
    <property type="project" value="InterPro"/>
</dbReference>
<proteinExistence type="inferred from homology"/>
<evidence type="ECO:0000256" key="1">
    <source>
        <dbReference type="PIRNR" id="PIRNR006386"/>
    </source>
</evidence>